<accession>A0A077D9Z1</accession>
<dbReference type="GO" id="GO:0006749">
    <property type="term" value="P:glutathione metabolic process"/>
    <property type="evidence" value="ECO:0007669"/>
    <property type="project" value="TreeGrafter"/>
</dbReference>
<proteinExistence type="evidence at transcript level"/>
<dbReference type="SUPFAM" id="SSF52833">
    <property type="entry name" value="Thioredoxin-like"/>
    <property type="match status" value="1"/>
</dbReference>
<organism evidence="5">
    <name type="scientific">Cnaphalocrocis medinalis</name>
    <name type="common">Rice leaffolder moth</name>
    <dbReference type="NCBI Taxonomy" id="437488"/>
    <lineage>
        <taxon>Eukaryota</taxon>
        <taxon>Metazoa</taxon>
        <taxon>Ecdysozoa</taxon>
        <taxon>Arthropoda</taxon>
        <taxon>Hexapoda</taxon>
        <taxon>Insecta</taxon>
        <taxon>Pterygota</taxon>
        <taxon>Neoptera</taxon>
        <taxon>Endopterygota</taxon>
        <taxon>Lepidoptera</taxon>
        <taxon>Glossata</taxon>
        <taxon>Ditrysia</taxon>
        <taxon>Pyraloidea</taxon>
        <taxon>Crambidae</taxon>
        <taxon>Pyraustinae</taxon>
        <taxon>Cnaphalocrocis</taxon>
    </lineage>
</organism>
<feature type="domain" description="GST N-terminal" evidence="3">
    <location>
        <begin position="17"/>
        <end position="96"/>
    </location>
</feature>
<dbReference type="Pfam" id="PF13409">
    <property type="entry name" value="GST_N_2"/>
    <property type="match status" value="1"/>
</dbReference>
<evidence type="ECO:0000259" key="4">
    <source>
        <dbReference type="PROSITE" id="PS50405"/>
    </source>
</evidence>
<dbReference type="PROSITE" id="PS50404">
    <property type="entry name" value="GST_NTER"/>
    <property type="match status" value="1"/>
</dbReference>
<dbReference type="Gene3D" id="1.20.1050.10">
    <property type="match status" value="1"/>
</dbReference>
<protein>
    <submittedName>
        <fullName evidence="5">Glutathione S-transferase omega 1</fullName>
        <ecNumber evidence="5">2.5.1.18</ecNumber>
    </submittedName>
</protein>
<dbReference type="GO" id="GO:0005737">
    <property type="term" value="C:cytoplasm"/>
    <property type="evidence" value="ECO:0007669"/>
    <property type="project" value="InterPro"/>
</dbReference>
<keyword evidence="2" id="KW-0560">Oxidoreductase</keyword>
<dbReference type="SFLD" id="SFLDG00358">
    <property type="entry name" value="Main_(cytGST)"/>
    <property type="match status" value="1"/>
</dbReference>
<reference evidence="5" key="1">
    <citation type="submission" date="2014-07" db="EMBL/GenBank/DDBJ databases">
        <title>Glutathione S-transferase genes in the rice leaffolder, Cnaphalocrocis medinalis.</title>
        <authorList>
            <person name="Liu S."/>
        </authorList>
    </citation>
    <scope>NUCLEOTIDE SEQUENCE</scope>
    <source>
        <strain evidence="5">HF</strain>
    </source>
</reference>
<evidence type="ECO:0000259" key="3">
    <source>
        <dbReference type="PROSITE" id="PS50404"/>
    </source>
</evidence>
<comment type="similarity">
    <text evidence="1">Belongs to the GST superfamily. Omega family.</text>
</comment>
<dbReference type="PANTHER" id="PTHR43968">
    <property type="match status" value="1"/>
</dbReference>
<sequence>MSEKHLQAGDVLPPYNGKLRLFAMRFCPYAERTVLVLNAKGLEYDLVFVNLDHKPDWLFNFSPKGTVPALEYEQGKAIFDSNVINVYLDEKYPEKPLQAADPLRRAQDKLIVENFAAAQSAYYTAAFNSQALQPSNIENYHKGLEGLQKELEVRGTKFLHGDDAGLVDLTIWPFLERFLALPLLGKTEFAIDPSKYSLLNTYIEAMKNVPAVKSYCLAAETHAKFTESRAKGDPDYNMLDTSAVCCMRPRKKKE</sequence>
<dbReference type="AlphaFoldDB" id="A0A077D9Z1"/>
<dbReference type="InterPro" id="IPR036249">
    <property type="entry name" value="Thioredoxin-like_sf"/>
</dbReference>
<name>A0A077D9Z1_CNAME</name>
<dbReference type="InterPro" id="IPR010987">
    <property type="entry name" value="Glutathione-S-Trfase_C-like"/>
</dbReference>
<evidence type="ECO:0000256" key="1">
    <source>
        <dbReference type="ARBA" id="ARBA00011067"/>
    </source>
</evidence>
<evidence type="ECO:0000256" key="2">
    <source>
        <dbReference type="ARBA" id="ARBA00023002"/>
    </source>
</evidence>
<dbReference type="PRINTS" id="PR01625">
    <property type="entry name" value="GSTRNSFRASEO"/>
</dbReference>
<dbReference type="InterPro" id="IPR004045">
    <property type="entry name" value="Glutathione_S-Trfase_N"/>
</dbReference>
<dbReference type="SFLD" id="SFLDS00019">
    <property type="entry name" value="Glutathione_Transferase_(cytos"/>
    <property type="match status" value="1"/>
</dbReference>
<dbReference type="EC" id="2.5.1.18" evidence="5"/>
<dbReference type="GO" id="GO:0004364">
    <property type="term" value="F:glutathione transferase activity"/>
    <property type="evidence" value="ECO:0007669"/>
    <property type="project" value="UniProtKB-EC"/>
</dbReference>
<dbReference type="SUPFAM" id="SSF47616">
    <property type="entry name" value="GST C-terminal domain-like"/>
    <property type="match status" value="1"/>
</dbReference>
<dbReference type="Gene3D" id="3.40.30.10">
    <property type="entry name" value="Glutaredoxin"/>
    <property type="match status" value="1"/>
</dbReference>
<dbReference type="Pfam" id="PF13410">
    <property type="entry name" value="GST_C_2"/>
    <property type="match status" value="1"/>
</dbReference>
<dbReference type="FunFam" id="3.40.30.10:FF:000123">
    <property type="entry name" value="Glutathione transferase o1"/>
    <property type="match status" value="1"/>
</dbReference>
<dbReference type="FunFam" id="1.20.1050.10:FF:000009">
    <property type="entry name" value="Glutathione S-transferase omega-1"/>
    <property type="match status" value="1"/>
</dbReference>
<dbReference type="InterPro" id="IPR040079">
    <property type="entry name" value="Glutathione_S-Trfase"/>
</dbReference>
<evidence type="ECO:0000313" key="5">
    <source>
        <dbReference type="EMBL" id="AIL29316.1"/>
    </source>
</evidence>
<dbReference type="InterPro" id="IPR036282">
    <property type="entry name" value="Glutathione-S-Trfase_C_sf"/>
</dbReference>
<dbReference type="InterPro" id="IPR050983">
    <property type="entry name" value="GST_Omega/HSP26"/>
</dbReference>
<dbReference type="PROSITE" id="PS50405">
    <property type="entry name" value="GST_CTER"/>
    <property type="match status" value="1"/>
</dbReference>
<dbReference type="OrthoDB" id="4951845at2759"/>
<dbReference type="PANTHER" id="PTHR43968:SF6">
    <property type="entry name" value="GLUTATHIONE S-TRANSFERASE OMEGA"/>
    <property type="match status" value="1"/>
</dbReference>
<dbReference type="GO" id="GO:0045174">
    <property type="term" value="F:glutathione dehydrogenase (ascorbate) activity"/>
    <property type="evidence" value="ECO:0007669"/>
    <property type="project" value="UniProtKB-ARBA"/>
</dbReference>
<keyword evidence="5" id="KW-0808">Transferase</keyword>
<feature type="domain" description="GST C-terminal" evidence="4">
    <location>
        <begin position="101"/>
        <end position="234"/>
    </location>
</feature>
<dbReference type="EMBL" id="KM099186">
    <property type="protein sequence ID" value="AIL29316.1"/>
    <property type="molecule type" value="mRNA"/>
</dbReference>
<dbReference type="InterPro" id="IPR005442">
    <property type="entry name" value="GST_omega"/>
</dbReference>